<dbReference type="Proteomes" id="UP000249169">
    <property type="component" value="Unassembled WGS sequence"/>
</dbReference>
<dbReference type="SUPFAM" id="SSF49503">
    <property type="entry name" value="Cupredoxins"/>
    <property type="match status" value="2"/>
</dbReference>
<proteinExistence type="inferred from homology"/>
<name>A0A328C3P6_9DELT</name>
<reference evidence="16 17" key="1">
    <citation type="submission" date="2018-05" db="EMBL/GenBank/DDBJ databases">
        <title>Lujinxingia marina gen. nov. sp. nov., a new facultative anaerobic member of the class Deltaproteobacteria, and proposal of Lujinxingaceae fam. nov.</title>
        <authorList>
            <person name="Li C.-M."/>
        </authorList>
    </citation>
    <scope>NUCLEOTIDE SEQUENCE [LARGE SCALE GENOMIC DNA]</scope>
    <source>
        <strain evidence="16 17">B210</strain>
    </source>
</reference>
<comment type="similarity">
    <text evidence="2">Belongs to the cytochrome c oxidase subunit 2 family.</text>
</comment>
<keyword evidence="10 13" id="KW-0472">Membrane</keyword>
<evidence type="ECO:0008006" key="18">
    <source>
        <dbReference type="Google" id="ProtNLM"/>
    </source>
</evidence>
<dbReference type="Pfam" id="PF13442">
    <property type="entry name" value="Cytochrome_CBB3"/>
    <property type="match status" value="1"/>
</dbReference>
<dbReference type="GO" id="GO:0004129">
    <property type="term" value="F:cytochrome-c oxidase activity"/>
    <property type="evidence" value="ECO:0007669"/>
    <property type="project" value="InterPro"/>
</dbReference>
<dbReference type="InterPro" id="IPR036257">
    <property type="entry name" value="Cyt_c_oxidase_su2_TM_sf"/>
</dbReference>
<evidence type="ECO:0000256" key="13">
    <source>
        <dbReference type="SAM" id="Phobius"/>
    </source>
</evidence>
<feature type="transmembrane region" description="Helical" evidence="13">
    <location>
        <begin position="127"/>
        <end position="148"/>
    </location>
</feature>
<evidence type="ECO:0000256" key="7">
    <source>
        <dbReference type="ARBA" id="ARBA00022982"/>
    </source>
</evidence>
<feature type="domain" description="Cytochrome c" evidence="15">
    <location>
        <begin position="338"/>
        <end position="418"/>
    </location>
</feature>
<evidence type="ECO:0000259" key="14">
    <source>
        <dbReference type="PROSITE" id="PS50857"/>
    </source>
</evidence>
<evidence type="ECO:0000313" key="16">
    <source>
        <dbReference type="EMBL" id="RAL21602.1"/>
    </source>
</evidence>
<keyword evidence="6 11" id="KW-0479">Metal-binding</keyword>
<dbReference type="PROSITE" id="PS50857">
    <property type="entry name" value="COX2_CUA"/>
    <property type="match status" value="1"/>
</dbReference>
<feature type="region of interest" description="Disordered" evidence="12">
    <location>
        <begin position="1"/>
        <end position="25"/>
    </location>
</feature>
<keyword evidence="4 11" id="KW-0349">Heme</keyword>
<feature type="compositionally biased region" description="Polar residues" evidence="12">
    <location>
        <begin position="1"/>
        <end position="10"/>
    </location>
</feature>
<dbReference type="Pfam" id="PF00034">
    <property type="entry name" value="Cytochrom_C"/>
    <property type="match status" value="1"/>
</dbReference>
<dbReference type="PANTHER" id="PTHR22888">
    <property type="entry name" value="CYTOCHROME C OXIDASE, SUBUNIT II"/>
    <property type="match status" value="1"/>
</dbReference>
<evidence type="ECO:0000256" key="10">
    <source>
        <dbReference type="ARBA" id="ARBA00023136"/>
    </source>
</evidence>
<dbReference type="GO" id="GO:0020037">
    <property type="term" value="F:heme binding"/>
    <property type="evidence" value="ECO:0007669"/>
    <property type="project" value="InterPro"/>
</dbReference>
<evidence type="ECO:0000256" key="4">
    <source>
        <dbReference type="ARBA" id="ARBA00022617"/>
    </source>
</evidence>
<dbReference type="InterPro" id="IPR002429">
    <property type="entry name" value="CcO_II-like_C"/>
</dbReference>
<keyword evidence="5 13" id="KW-0812">Transmembrane</keyword>
<organism evidence="16 17">
    <name type="scientific">Lujinxingia litoralis</name>
    <dbReference type="NCBI Taxonomy" id="2211119"/>
    <lineage>
        <taxon>Bacteria</taxon>
        <taxon>Deltaproteobacteria</taxon>
        <taxon>Bradymonadales</taxon>
        <taxon>Lujinxingiaceae</taxon>
        <taxon>Lujinxingia</taxon>
    </lineage>
</organism>
<keyword evidence="8 13" id="KW-1133">Transmembrane helix</keyword>
<evidence type="ECO:0000256" key="1">
    <source>
        <dbReference type="ARBA" id="ARBA00004141"/>
    </source>
</evidence>
<feature type="domain" description="Cytochrome c" evidence="15">
    <location>
        <begin position="454"/>
        <end position="536"/>
    </location>
</feature>
<keyword evidence="17" id="KW-1185">Reference proteome</keyword>
<dbReference type="EMBL" id="QHKO01000005">
    <property type="protein sequence ID" value="RAL21602.1"/>
    <property type="molecule type" value="Genomic_DNA"/>
</dbReference>
<dbReference type="InterPro" id="IPR008972">
    <property type="entry name" value="Cupredoxin"/>
</dbReference>
<dbReference type="InterPro" id="IPR036909">
    <property type="entry name" value="Cyt_c-like_dom_sf"/>
</dbReference>
<dbReference type="AlphaFoldDB" id="A0A328C3P6"/>
<evidence type="ECO:0000256" key="2">
    <source>
        <dbReference type="ARBA" id="ARBA00007866"/>
    </source>
</evidence>
<dbReference type="GO" id="GO:0016020">
    <property type="term" value="C:membrane"/>
    <property type="evidence" value="ECO:0007669"/>
    <property type="project" value="UniProtKB-SubCell"/>
</dbReference>
<dbReference type="Gene3D" id="1.10.760.10">
    <property type="entry name" value="Cytochrome c-like domain"/>
    <property type="match status" value="2"/>
</dbReference>
<evidence type="ECO:0000256" key="11">
    <source>
        <dbReference type="PROSITE-ProRule" id="PRU00433"/>
    </source>
</evidence>
<evidence type="ECO:0000256" key="3">
    <source>
        <dbReference type="ARBA" id="ARBA00022448"/>
    </source>
</evidence>
<dbReference type="GO" id="GO:0042773">
    <property type="term" value="P:ATP synthesis coupled electron transport"/>
    <property type="evidence" value="ECO:0007669"/>
    <property type="project" value="TreeGrafter"/>
</dbReference>
<keyword evidence="3" id="KW-0813">Transport</keyword>
<evidence type="ECO:0000313" key="17">
    <source>
        <dbReference type="Proteomes" id="UP000249169"/>
    </source>
</evidence>
<dbReference type="PROSITE" id="PS51007">
    <property type="entry name" value="CYTC"/>
    <property type="match status" value="2"/>
</dbReference>
<dbReference type="SUPFAM" id="SSF46626">
    <property type="entry name" value="Cytochrome c"/>
    <property type="match status" value="2"/>
</dbReference>
<dbReference type="Pfam" id="PF00116">
    <property type="entry name" value="COX2"/>
    <property type="match status" value="1"/>
</dbReference>
<evidence type="ECO:0000256" key="8">
    <source>
        <dbReference type="ARBA" id="ARBA00022989"/>
    </source>
</evidence>
<keyword evidence="9 11" id="KW-0408">Iron</keyword>
<evidence type="ECO:0000256" key="5">
    <source>
        <dbReference type="ARBA" id="ARBA00022692"/>
    </source>
</evidence>
<dbReference type="InterPro" id="IPR045187">
    <property type="entry name" value="CcO_II"/>
</dbReference>
<dbReference type="GO" id="GO:0005507">
    <property type="term" value="F:copper ion binding"/>
    <property type="evidence" value="ECO:0007669"/>
    <property type="project" value="InterPro"/>
</dbReference>
<dbReference type="PANTHER" id="PTHR22888:SF9">
    <property type="entry name" value="CYTOCHROME C OXIDASE SUBUNIT 2"/>
    <property type="match status" value="1"/>
</dbReference>
<keyword evidence="7" id="KW-0249">Electron transport</keyword>
<evidence type="ECO:0000259" key="15">
    <source>
        <dbReference type="PROSITE" id="PS51007"/>
    </source>
</evidence>
<feature type="transmembrane region" description="Helical" evidence="13">
    <location>
        <begin position="83"/>
        <end position="106"/>
    </location>
</feature>
<dbReference type="SUPFAM" id="SSF81464">
    <property type="entry name" value="Cytochrome c oxidase subunit II-like, transmembrane region"/>
    <property type="match status" value="1"/>
</dbReference>
<accession>A0A328C3P6</accession>
<evidence type="ECO:0000256" key="12">
    <source>
        <dbReference type="SAM" id="MobiDB-lite"/>
    </source>
</evidence>
<sequence>MNASTSSLTSKRVGPVPPTNGKHMSKKFMSGSLNQSLLKRAGLLLALVLAVMIPATAFAVPGSGDFVAHYSVNGRDMTALYNMIAKICLGVLVIVESVLIISIIRFRRRSEDERPVQNHGNMALEMGWTGAAVLFQIWIGVATINVMFATEVIPDDIDMTVEAVAYQWDWQFVYPDQGGLVHGDLVVPANTNIKLEVTSRDVIHSIFVPDLGIKIDAVPGRFNYWWFRADGPINQVRVDGFAMVDRPEFEYPSTRPDFMQSRPDATKKTINGLERRVGYLGRSRQVEEVSPYANYSAIEYQGTCTELCGLGHWDMYFRAVVMTPSSFRQWVHDMQNQVTEANGPEVFAARCATCHGESGQGQGDQFPTLVGAARVVEEGQKDSHIQLVLQGKGVMPPFGQVLNDAEVSAVINHERTSWGNSGGEVSDEDVARVRESLGLPPFPAGGVEPTPTPELMAAGERLFESCVSCHGRDGQGPDYIPALAGSSKVNGDPAALAKLLIEGADTPQWPGEKTPVARSMTDFQLASLLTYLRGSFGNESEPVQPGDIERIRRDLN</sequence>
<evidence type="ECO:0000256" key="9">
    <source>
        <dbReference type="ARBA" id="ARBA00023004"/>
    </source>
</evidence>
<gene>
    <name evidence="16" type="ORF">DL240_12150</name>
</gene>
<dbReference type="InterPro" id="IPR009056">
    <property type="entry name" value="Cyt_c-like_dom"/>
</dbReference>
<evidence type="ECO:0000256" key="6">
    <source>
        <dbReference type="ARBA" id="ARBA00022723"/>
    </source>
</evidence>
<comment type="caution">
    <text evidence="16">The sequence shown here is derived from an EMBL/GenBank/DDBJ whole genome shotgun (WGS) entry which is preliminary data.</text>
</comment>
<dbReference type="Gene3D" id="2.60.40.420">
    <property type="entry name" value="Cupredoxins - blue copper proteins"/>
    <property type="match status" value="1"/>
</dbReference>
<protein>
    <recommendedName>
        <fullName evidence="18">Cytochrome c oxidase subunit 2</fullName>
    </recommendedName>
</protein>
<comment type="subcellular location">
    <subcellularLocation>
        <location evidence="1">Membrane</location>
        <topology evidence="1">Multi-pass membrane protein</topology>
    </subcellularLocation>
</comment>
<dbReference type="Gene3D" id="1.10.287.90">
    <property type="match status" value="1"/>
</dbReference>
<feature type="domain" description="Cytochrome oxidase subunit II copper A binding" evidence="14">
    <location>
        <begin position="156"/>
        <end position="333"/>
    </location>
</feature>